<feature type="region of interest" description="Disordered" evidence="9">
    <location>
        <begin position="1"/>
        <end position="84"/>
    </location>
</feature>
<feature type="transmembrane region" description="Helical" evidence="10">
    <location>
        <begin position="1216"/>
        <end position="1238"/>
    </location>
</feature>
<feature type="transmembrane region" description="Helical" evidence="10">
    <location>
        <begin position="1302"/>
        <end position="1325"/>
    </location>
</feature>
<feature type="domain" description="ABC transporter" evidence="11">
    <location>
        <begin position="146"/>
        <end position="396"/>
    </location>
</feature>
<feature type="compositionally biased region" description="Basic and acidic residues" evidence="9">
    <location>
        <begin position="10"/>
        <end position="19"/>
    </location>
</feature>
<comment type="caution">
    <text evidence="12">The sequence shown here is derived from an EMBL/GenBank/DDBJ whole genome shotgun (WGS) entry which is preliminary data.</text>
</comment>
<dbReference type="Pfam" id="PF01061">
    <property type="entry name" value="ABC2_membrane"/>
    <property type="match status" value="2"/>
</dbReference>
<dbReference type="InterPro" id="IPR034001">
    <property type="entry name" value="ABCG_PDR_1"/>
</dbReference>
<reference evidence="12 13" key="1">
    <citation type="submission" date="2018-06" db="EMBL/GenBank/DDBJ databases">
        <title>Fusarium incarnatum-equiseti species complex species 28.</title>
        <authorList>
            <person name="Gardiner D.M."/>
        </authorList>
    </citation>
    <scope>NUCLEOTIDE SEQUENCE [LARGE SCALE GENOMIC DNA]</scope>
    <source>
        <strain evidence="12 13">FIESC_28</strain>
    </source>
</reference>
<feature type="region of interest" description="Disordered" evidence="9">
    <location>
        <begin position="800"/>
        <end position="820"/>
    </location>
</feature>
<dbReference type="GO" id="GO:0016887">
    <property type="term" value="F:ATP hydrolysis activity"/>
    <property type="evidence" value="ECO:0007669"/>
    <property type="project" value="InterPro"/>
</dbReference>
<accession>A0A366QVJ5</accession>
<feature type="transmembrane region" description="Helical" evidence="10">
    <location>
        <begin position="506"/>
        <end position="528"/>
    </location>
</feature>
<evidence type="ECO:0000256" key="9">
    <source>
        <dbReference type="SAM" id="MobiDB-lite"/>
    </source>
</evidence>
<organism evidence="12 13">
    <name type="scientific">Fusarium coffeatum</name>
    <dbReference type="NCBI Taxonomy" id="231269"/>
    <lineage>
        <taxon>Eukaryota</taxon>
        <taxon>Fungi</taxon>
        <taxon>Dikarya</taxon>
        <taxon>Ascomycota</taxon>
        <taxon>Pezizomycotina</taxon>
        <taxon>Sordariomycetes</taxon>
        <taxon>Hypocreomycetidae</taxon>
        <taxon>Hypocreales</taxon>
        <taxon>Nectriaceae</taxon>
        <taxon>Fusarium</taxon>
        <taxon>Fusarium incarnatum-equiseti species complex</taxon>
    </lineage>
</organism>
<dbReference type="GeneID" id="41999532"/>
<evidence type="ECO:0000256" key="2">
    <source>
        <dbReference type="ARBA" id="ARBA00006012"/>
    </source>
</evidence>
<comment type="subcellular location">
    <subcellularLocation>
        <location evidence="1">Membrane</location>
        <topology evidence="1">Multi-pass membrane protein</topology>
    </subcellularLocation>
</comment>
<dbReference type="InterPro" id="IPR003439">
    <property type="entry name" value="ABC_transporter-like_ATP-bd"/>
</dbReference>
<feature type="domain" description="ABC transporter" evidence="11">
    <location>
        <begin position="844"/>
        <end position="1088"/>
    </location>
</feature>
<dbReference type="Pfam" id="PF14510">
    <property type="entry name" value="ABC_trans_N"/>
    <property type="match status" value="1"/>
</dbReference>
<keyword evidence="8 10" id="KW-0472">Membrane</keyword>
<feature type="transmembrane region" description="Helical" evidence="10">
    <location>
        <begin position="1457"/>
        <end position="1477"/>
    </location>
</feature>
<dbReference type="GO" id="GO:0005524">
    <property type="term" value="F:ATP binding"/>
    <property type="evidence" value="ECO:0007669"/>
    <property type="project" value="UniProtKB-KW"/>
</dbReference>
<name>A0A366QVJ5_9HYPO</name>
<dbReference type="InterPro" id="IPR013525">
    <property type="entry name" value="ABC2_TM"/>
</dbReference>
<comment type="similarity">
    <text evidence="2">Belongs to the ABC transporter superfamily. ABCG family. PDR (TC 3.A.1.205) subfamily.</text>
</comment>
<keyword evidence="4 10" id="KW-0812">Transmembrane</keyword>
<feature type="transmembrane region" description="Helical" evidence="10">
    <location>
        <begin position="583"/>
        <end position="605"/>
    </location>
</feature>
<dbReference type="SMART" id="SM00382">
    <property type="entry name" value="AAA"/>
    <property type="match status" value="2"/>
</dbReference>
<dbReference type="InterPro" id="IPR017871">
    <property type="entry name" value="ABC_transporter-like_CS"/>
</dbReference>
<evidence type="ECO:0000256" key="5">
    <source>
        <dbReference type="ARBA" id="ARBA00022741"/>
    </source>
</evidence>
<dbReference type="Gene3D" id="3.40.50.300">
    <property type="entry name" value="P-loop containing nucleotide triphosphate hydrolases"/>
    <property type="match status" value="2"/>
</dbReference>
<dbReference type="InterPro" id="IPR010929">
    <property type="entry name" value="PDR_CDR_ABC"/>
</dbReference>
<dbReference type="Pfam" id="PF00005">
    <property type="entry name" value="ABC_tran"/>
    <property type="match status" value="2"/>
</dbReference>
<dbReference type="OrthoDB" id="245989at2759"/>
<protein>
    <recommendedName>
        <fullName evidence="11">ABC transporter domain-containing protein</fullName>
    </recommendedName>
</protein>
<dbReference type="InterPro" id="IPR034003">
    <property type="entry name" value="ABCG_PDR_2"/>
</dbReference>
<dbReference type="GO" id="GO:0140359">
    <property type="term" value="F:ABC-type transporter activity"/>
    <property type="evidence" value="ECO:0007669"/>
    <property type="project" value="InterPro"/>
</dbReference>
<evidence type="ECO:0000256" key="10">
    <source>
        <dbReference type="SAM" id="Phobius"/>
    </source>
</evidence>
<dbReference type="CDD" id="cd03232">
    <property type="entry name" value="ABCG_PDR_domain2"/>
    <property type="match status" value="1"/>
</dbReference>
<keyword evidence="7 10" id="KW-1133">Transmembrane helix</keyword>
<feature type="transmembrane region" description="Helical" evidence="10">
    <location>
        <begin position="540"/>
        <end position="562"/>
    </location>
</feature>
<dbReference type="PROSITE" id="PS00211">
    <property type="entry name" value="ABC_TRANSPORTER_1"/>
    <property type="match status" value="1"/>
</dbReference>
<evidence type="ECO:0000313" key="12">
    <source>
        <dbReference type="EMBL" id="RBR08921.1"/>
    </source>
</evidence>
<evidence type="ECO:0000256" key="4">
    <source>
        <dbReference type="ARBA" id="ARBA00022692"/>
    </source>
</evidence>
<dbReference type="InterPro" id="IPR003593">
    <property type="entry name" value="AAA+_ATPase"/>
</dbReference>
<dbReference type="PANTHER" id="PTHR19241">
    <property type="entry name" value="ATP-BINDING CASSETTE TRANSPORTER"/>
    <property type="match status" value="1"/>
</dbReference>
<dbReference type="InterPro" id="IPR029481">
    <property type="entry name" value="ABC_trans_N"/>
</dbReference>
<feature type="transmembrane region" description="Helical" evidence="10">
    <location>
        <begin position="1332"/>
        <end position="1351"/>
    </location>
</feature>
<feature type="region of interest" description="Disordered" evidence="9">
    <location>
        <begin position="451"/>
        <end position="475"/>
    </location>
</feature>
<sequence>MSSNSPSTTEKSKEPEEQQLRTTGKHSPRNSVTDQNIEELVRRVSSTYAKPNSSGTSTSSPQPDDDTPNNPLSPRPASNLDPNSATFDAYAWTREFTKLTESDPDSAPPRALGVAFKDLSVFGSSTGAQFQMSFGNVVARVVKDLVRLVSNSKRKEQRLTILRDFEGVVEKGEMLLVLGPPGSGCSTFLKTLSSQTADLEVSPDAYINYRGIETSRIRSPFRGDVLYNAELDNHLAHLTAGETLTFASRARSPRHIPTGFSRQQFDRINRDVMMAIFGLTHTVDTRVGDVVVRGISGGERKRVSIAEAALTRAKFQCWDNSTRGLDSANAISFCQNLRLQADLLGVASAVNLYQAPQSAYDLFDRVTVIYEGRQIFFGKRSKAKGYFQELGFQCPGRQTVPDFLTSMTSPHERRIRPGFEHLVPRTPDDFAQRWKASKQRQQIIQEISEYEQKHPSRERLEEYQQSRRTEQAKSQRTSSPYMISYAQQVSLTFWRAWRRLLADPDFTIASLLFNLIMALILGSMFYNLKSDSSSFYYRGGIIFFSLMFNAFSSQLEVLTIYAERPVVEKQNRYALYHQSAQAIASYLCDLPYKIANMFVFNILVYFMAHLRREPGPFFFFCLVTLLATLSQSAIFRTLASITRTPEQAMVPSALLGMGLMIYTGFTMPTTYMPGWSWWMGYINPLAYAFEALMVNEFHGREFACAAMVPRGPRYEDLSPESQICSVVGSEPGTSVVDGSKYLSLAFDYQHSHKWRNVGILCGFTIFFFCAYLVMAEFSKPPKTKGEILIFRKGQMPSVVKGKKSNGVDDPEAQAQSGQAVEKSDLYTNDGSLNAKGLTASTSVFHWEGLCYDIKVKGGAERRLLDHMDGWVSPGKTTALMGVSGAGKTTLLDVLATRVSVGVISGDTLINGIPTDATFQYQVGYVQQQDIHLSTMTVREALEFSAILRQSSEIPREEKLRYVDYVIDVLEMQDYAGAVIGVPGEGLNVEQRKRLTIGVELAARPQLLVFFDEPTSGLDSQTSWAISVLIRKLANSGQAVLCTIHQPSAILFNQFDRLLLIAPGGKTVFFGDLGDNASSLIEYFERNGAPSIPADANPAEWMLEVIKPPQDGSEGIDWHQVWCNSPEYQETKKELSRLRALGSSRSNVSAVEDKSQHQEFVASFSTQFREVMIRVSKHFWRSPVYMWSKTALIALSSLYLGFSYSANNSIQGLQNQLWAIFMFLVLFININEQIMPMFVPQRNLYESRERPSKIYRWMTYIMANILMELFWNTVMAVIMYFCWYYPVGFVRNTTPDDEAIRGFLVFLFLWVYLLFTSTFAHFAIVWIDLPETAGVLTSLLWMLCILFCGIGVPRADLPGFWTFMYRASPATYLVGGIMSTAVANNNVTCADYEVLHIVPPSVGNMSCGEFLGPFAEAAGGRVLDPTAHDECGYCPIGTTNDFLAQFDLSYDTRWRDFGLVWVFILFNISAALGLYWAFRVPKRKGNNVKKA</sequence>
<evidence type="ECO:0000256" key="1">
    <source>
        <dbReference type="ARBA" id="ARBA00004141"/>
    </source>
</evidence>
<dbReference type="CDD" id="cd03233">
    <property type="entry name" value="ABCG_PDR_domain1"/>
    <property type="match status" value="1"/>
</dbReference>
<dbReference type="Pfam" id="PF06422">
    <property type="entry name" value="PDR_CDR"/>
    <property type="match status" value="1"/>
</dbReference>
<evidence type="ECO:0000256" key="7">
    <source>
        <dbReference type="ARBA" id="ARBA00022989"/>
    </source>
</evidence>
<keyword evidence="13" id="KW-1185">Reference proteome</keyword>
<evidence type="ECO:0000259" key="11">
    <source>
        <dbReference type="PROSITE" id="PS50893"/>
    </source>
</evidence>
<feature type="transmembrane region" description="Helical" evidence="10">
    <location>
        <begin position="650"/>
        <end position="671"/>
    </location>
</feature>
<feature type="transmembrane region" description="Helical" evidence="10">
    <location>
        <begin position="754"/>
        <end position="774"/>
    </location>
</feature>
<evidence type="ECO:0000313" key="13">
    <source>
        <dbReference type="Proteomes" id="UP000253153"/>
    </source>
</evidence>
<dbReference type="GO" id="GO:0016020">
    <property type="term" value="C:membrane"/>
    <property type="evidence" value="ECO:0007669"/>
    <property type="project" value="UniProtKB-SubCell"/>
</dbReference>
<evidence type="ECO:0000256" key="6">
    <source>
        <dbReference type="ARBA" id="ARBA00022840"/>
    </source>
</evidence>
<dbReference type="RefSeq" id="XP_031011721.1">
    <property type="nucleotide sequence ID" value="XM_031164236.1"/>
</dbReference>
<feature type="transmembrane region" description="Helical" evidence="10">
    <location>
        <begin position="1259"/>
        <end position="1282"/>
    </location>
</feature>
<feature type="compositionally biased region" description="Polar residues" evidence="9">
    <location>
        <begin position="44"/>
        <end position="72"/>
    </location>
</feature>
<dbReference type="PROSITE" id="PS50893">
    <property type="entry name" value="ABC_TRANSPORTER_2"/>
    <property type="match status" value="2"/>
</dbReference>
<dbReference type="SUPFAM" id="SSF52540">
    <property type="entry name" value="P-loop containing nucleoside triphosphate hydrolases"/>
    <property type="match status" value="2"/>
</dbReference>
<dbReference type="EMBL" id="QKXC01000276">
    <property type="protein sequence ID" value="RBR08921.1"/>
    <property type="molecule type" value="Genomic_DNA"/>
</dbReference>
<dbReference type="FunFam" id="3.40.50.300:FF:000054">
    <property type="entry name" value="ABC multidrug transporter atrF"/>
    <property type="match status" value="1"/>
</dbReference>
<feature type="transmembrane region" description="Helical" evidence="10">
    <location>
        <begin position="1183"/>
        <end position="1204"/>
    </location>
</feature>
<feature type="compositionally biased region" description="Basic and acidic residues" evidence="9">
    <location>
        <begin position="451"/>
        <end position="473"/>
    </location>
</feature>
<keyword evidence="5" id="KW-0547">Nucleotide-binding</keyword>
<keyword evidence="6" id="KW-0067">ATP-binding</keyword>
<dbReference type="Proteomes" id="UP000253153">
    <property type="component" value="Unassembled WGS sequence"/>
</dbReference>
<evidence type="ECO:0000256" key="8">
    <source>
        <dbReference type="ARBA" id="ARBA00023136"/>
    </source>
</evidence>
<proteinExistence type="inferred from homology"/>
<feature type="transmembrane region" description="Helical" evidence="10">
    <location>
        <begin position="617"/>
        <end position="638"/>
    </location>
</feature>
<gene>
    <name evidence="12" type="ORF">FIESC28_10101</name>
</gene>
<dbReference type="InterPro" id="IPR027417">
    <property type="entry name" value="P-loop_NTPase"/>
</dbReference>
<evidence type="ECO:0000256" key="3">
    <source>
        <dbReference type="ARBA" id="ARBA00022448"/>
    </source>
</evidence>
<keyword evidence="3" id="KW-0813">Transport</keyword>